<reference evidence="9" key="1">
    <citation type="journal article" date="2019" name="Int. J. Syst. Evol. Microbiol.">
        <title>The Global Catalogue of Microorganisms (GCM) 10K type strain sequencing project: providing services to taxonomists for standard genome sequencing and annotation.</title>
        <authorList>
            <consortium name="The Broad Institute Genomics Platform"/>
            <consortium name="The Broad Institute Genome Sequencing Center for Infectious Disease"/>
            <person name="Wu L."/>
            <person name="Ma J."/>
        </authorList>
    </citation>
    <scope>NUCLEOTIDE SEQUENCE [LARGE SCALE GENOMIC DNA]</scope>
    <source>
        <strain evidence="9">KCTC 42805</strain>
    </source>
</reference>
<feature type="domain" description="O-antigen ligase-related" evidence="7">
    <location>
        <begin position="179"/>
        <end position="329"/>
    </location>
</feature>
<dbReference type="InterPro" id="IPR007016">
    <property type="entry name" value="O-antigen_ligase-rel_domated"/>
</dbReference>
<dbReference type="GO" id="GO:0016874">
    <property type="term" value="F:ligase activity"/>
    <property type="evidence" value="ECO:0007669"/>
    <property type="project" value="UniProtKB-KW"/>
</dbReference>
<evidence type="ECO:0000256" key="5">
    <source>
        <dbReference type="SAM" id="MobiDB-lite"/>
    </source>
</evidence>
<feature type="transmembrane region" description="Helical" evidence="6">
    <location>
        <begin position="354"/>
        <end position="378"/>
    </location>
</feature>
<feature type="transmembrane region" description="Helical" evidence="6">
    <location>
        <begin position="7"/>
        <end position="24"/>
    </location>
</feature>
<feature type="transmembrane region" description="Helical" evidence="6">
    <location>
        <begin position="196"/>
        <end position="212"/>
    </location>
</feature>
<sequence>MNIKTWIYRIALYALLFGVSALTYGGNALSPFLEKAVNGIALLGIPALVLFYFYQPGVYKVAAWALFLGVVLLVIESQYEYGKPVYSYFVIKRFAYCGLALSAYFVAARAGVLKIKYAVNIIFGLYVVNQLFLGQIFSYALTSETRTTSAPEAFYLVIPFLYYTVRYFTEKKIWDLFGSVAVFGFIVFLLHRSVMSSAAVAGLLVTGLAAIGKISDGSLNVRRTLGTVMVVTLASLPFLGIMGSIKADGFMEQIAGIFDPAEDNTGSWRLEQITHYMNQFNDRPLLGWRYEGYDRGEIMENEDFPEKGTIIHSQYVDMLYNYGVVGLAINLFIILGTLYVMYRRNPTFSTEQAVLFGFIASGLLFGISYQLPVFYWGFVGLGMFYGLHRQPDDVNPDDYDMVENEDDEHQDNPTVYTPQISI</sequence>
<feature type="transmembrane region" description="Helical" evidence="6">
    <location>
        <begin position="153"/>
        <end position="168"/>
    </location>
</feature>
<evidence type="ECO:0000256" key="2">
    <source>
        <dbReference type="ARBA" id="ARBA00022692"/>
    </source>
</evidence>
<organism evidence="8 9">
    <name type="scientific">Spirosoma soli</name>
    <dbReference type="NCBI Taxonomy" id="1770529"/>
    <lineage>
        <taxon>Bacteria</taxon>
        <taxon>Pseudomonadati</taxon>
        <taxon>Bacteroidota</taxon>
        <taxon>Cytophagia</taxon>
        <taxon>Cytophagales</taxon>
        <taxon>Cytophagaceae</taxon>
        <taxon>Spirosoma</taxon>
    </lineage>
</organism>
<keyword evidence="9" id="KW-1185">Reference proteome</keyword>
<dbReference type="RefSeq" id="WP_381517652.1">
    <property type="nucleotide sequence ID" value="NZ_JBHULN010000001.1"/>
</dbReference>
<feature type="transmembrane region" description="Helical" evidence="6">
    <location>
        <begin position="173"/>
        <end position="190"/>
    </location>
</feature>
<feature type="transmembrane region" description="Helical" evidence="6">
    <location>
        <begin position="319"/>
        <end position="342"/>
    </location>
</feature>
<keyword evidence="4 6" id="KW-0472">Membrane</keyword>
<evidence type="ECO:0000313" key="9">
    <source>
        <dbReference type="Proteomes" id="UP001597469"/>
    </source>
</evidence>
<dbReference type="Pfam" id="PF04932">
    <property type="entry name" value="Wzy_C"/>
    <property type="match status" value="1"/>
</dbReference>
<comment type="subcellular location">
    <subcellularLocation>
        <location evidence="1">Membrane</location>
        <topology evidence="1">Multi-pass membrane protein</topology>
    </subcellularLocation>
</comment>
<accession>A0ABW5LYN6</accession>
<feature type="region of interest" description="Disordered" evidence="5">
    <location>
        <begin position="403"/>
        <end position="422"/>
    </location>
</feature>
<evidence type="ECO:0000313" key="8">
    <source>
        <dbReference type="EMBL" id="MFD2569129.1"/>
    </source>
</evidence>
<keyword evidence="2 6" id="KW-0812">Transmembrane</keyword>
<evidence type="ECO:0000256" key="1">
    <source>
        <dbReference type="ARBA" id="ARBA00004141"/>
    </source>
</evidence>
<feature type="transmembrane region" description="Helical" evidence="6">
    <location>
        <begin position="85"/>
        <end position="106"/>
    </location>
</feature>
<evidence type="ECO:0000256" key="4">
    <source>
        <dbReference type="ARBA" id="ARBA00023136"/>
    </source>
</evidence>
<feature type="transmembrane region" description="Helical" evidence="6">
    <location>
        <begin position="36"/>
        <end position="54"/>
    </location>
</feature>
<dbReference type="PANTHER" id="PTHR37422:SF13">
    <property type="entry name" value="LIPOPOLYSACCHARIDE BIOSYNTHESIS PROTEIN PA4999-RELATED"/>
    <property type="match status" value="1"/>
</dbReference>
<comment type="caution">
    <text evidence="8">The sequence shown here is derived from an EMBL/GenBank/DDBJ whole genome shotgun (WGS) entry which is preliminary data.</text>
</comment>
<feature type="transmembrane region" description="Helical" evidence="6">
    <location>
        <begin position="224"/>
        <end position="245"/>
    </location>
</feature>
<protein>
    <submittedName>
        <fullName evidence="8">O-antigen ligase family protein</fullName>
    </submittedName>
</protein>
<evidence type="ECO:0000256" key="6">
    <source>
        <dbReference type="SAM" id="Phobius"/>
    </source>
</evidence>
<proteinExistence type="predicted"/>
<dbReference type="InterPro" id="IPR051533">
    <property type="entry name" value="WaaL-like"/>
</dbReference>
<dbReference type="EMBL" id="JBHULN010000001">
    <property type="protein sequence ID" value="MFD2569129.1"/>
    <property type="molecule type" value="Genomic_DNA"/>
</dbReference>
<keyword evidence="8" id="KW-0436">Ligase</keyword>
<evidence type="ECO:0000256" key="3">
    <source>
        <dbReference type="ARBA" id="ARBA00022989"/>
    </source>
</evidence>
<feature type="compositionally biased region" description="Polar residues" evidence="5">
    <location>
        <begin position="412"/>
        <end position="422"/>
    </location>
</feature>
<dbReference type="Proteomes" id="UP001597469">
    <property type="component" value="Unassembled WGS sequence"/>
</dbReference>
<keyword evidence="3 6" id="KW-1133">Transmembrane helix</keyword>
<evidence type="ECO:0000259" key="7">
    <source>
        <dbReference type="Pfam" id="PF04932"/>
    </source>
</evidence>
<dbReference type="PANTHER" id="PTHR37422">
    <property type="entry name" value="TEICHURONIC ACID BIOSYNTHESIS PROTEIN TUAE"/>
    <property type="match status" value="1"/>
</dbReference>
<name>A0ABW5LYN6_9BACT</name>
<feature type="transmembrane region" description="Helical" evidence="6">
    <location>
        <begin position="118"/>
        <end position="141"/>
    </location>
</feature>
<gene>
    <name evidence="8" type="ORF">ACFSUS_00700</name>
</gene>
<feature type="transmembrane region" description="Helical" evidence="6">
    <location>
        <begin position="61"/>
        <end position="79"/>
    </location>
</feature>